<sequence length="242" mass="27999">MKVLLPCAVCFHENGWPDMSLSILNLNDEGYYTIVCQNGHQTNTIIWQPKYELLFELGMNAIADGYLREGVTAFASSLERFRETCFRFILHLADVDHSFVDESWKRNFVRWSERQYGGFHAVWLVTIKGAPKTITPKQTELRNKVVHQGYIPTLAETKSYGEAAAHEIEENFRTLVATYGSKVDEFLRHEFSGRAMMKNVDISTLSIPTIIGTRLQSQNSIEFDDWIEKIRKDRVIFDWPKP</sequence>
<evidence type="ECO:0000313" key="2">
    <source>
        <dbReference type="Proteomes" id="UP000184292"/>
    </source>
</evidence>
<dbReference type="Proteomes" id="UP000184292">
    <property type="component" value="Unassembled WGS sequence"/>
</dbReference>
<protein>
    <submittedName>
        <fullName evidence="1">Uncharacterized protein</fullName>
    </submittedName>
</protein>
<accession>A0A1M6GKM2</accession>
<reference evidence="1 2" key="1">
    <citation type="submission" date="2016-11" db="EMBL/GenBank/DDBJ databases">
        <authorList>
            <person name="Jaros S."/>
            <person name="Januszkiewicz K."/>
            <person name="Wedrychowicz H."/>
        </authorList>
    </citation>
    <scope>NUCLEOTIDE SEQUENCE [LARGE SCALE GENOMIC DNA]</scope>
    <source>
        <strain evidence="1 2">DSM 100565</strain>
    </source>
</reference>
<gene>
    <name evidence="1" type="ORF">SAMN05444417_2788</name>
</gene>
<dbReference type="AlphaFoldDB" id="A0A1M6GKM2"/>
<proteinExistence type="predicted"/>
<name>A0A1M6GKM2_9RHOB</name>
<organism evidence="1 2">
    <name type="scientific">Wenxinia saemankumensis</name>
    <dbReference type="NCBI Taxonomy" id="1447782"/>
    <lineage>
        <taxon>Bacteria</taxon>
        <taxon>Pseudomonadati</taxon>
        <taxon>Pseudomonadota</taxon>
        <taxon>Alphaproteobacteria</taxon>
        <taxon>Rhodobacterales</taxon>
        <taxon>Roseobacteraceae</taxon>
        <taxon>Wenxinia</taxon>
    </lineage>
</organism>
<evidence type="ECO:0000313" key="1">
    <source>
        <dbReference type="EMBL" id="SHJ10446.1"/>
    </source>
</evidence>
<dbReference type="EMBL" id="FQYO01000005">
    <property type="protein sequence ID" value="SHJ10446.1"/>
    <property type="molecule type" value="Genomic_DNA"/>
</dbReference>
<keyword evidence="2" id="KW-1185">Reference proteome</keyword>